<dbReference type="PANTHER" id="PTHR23150:SF35">
    <property type="entry name" value="BLL6746 PROTEIN"/>
    <property type="match status" value="1"/>
</dbReference>
<gene>
    <name evidence="2" type="ORF">DM484_09570</name>
</gene>
<dbReference type="AlphaFoldDB" id="A0A2W4RCT0"/>
<organism evidence="2 3">
    <name type="scientific">Candidatus Methylumidiphilus alinenensis</name>
    <dbReference type="NCBI Taxonomy" id="2202197"/>
    <lineage>
        <taxon>Bacteria</taxon>
        <taxon>Pseudomonadati</taxon>
        <taxon>Pseudomonadota</taxon>
        <taxon>Gammaproteobacteria</taxon>
        <taxon>Methylococcales</taxon>
        <taxon>Candidatus Methylumidiphilus</taxon>
    </lineage>
</organism>
<dbReference type="Gene3D" id="3.90.1580.10">
    <property type="entry name" value="paralog of FGE (formylglycine-generating enzyme)"/>
    <property type="match status" value="1"/>
</dbReference>
<accession>A0A2W4RCT0</accession>
<dbReference type="SUPFAM" id="SSF56436">
    <property type="entry name" value="C-type lectin-like"/>
    <property type="match status" value="1"/>
</dbReference>
<dbReference type="Pfam" id="PF03781">
    <property type="entry name" value="FGE-sulfatase"/>
    <property type="match status" value="1"/>
</dbReference>
<dbReference type="Proteomes" id="UP000249396">
    <property type="component" value="Unassembled WGS sequence"/>
</dbReference>
<feature type="domain" description="Sulfatase-modifying factor enzyme-like" evidence="1">
    <location>
        <begin position="27"/>
        <end position="254"/>
    </location>
</feature>
<dbReference type="InterPro" id="IPR042095">
    <property type="entry name" value="SUMF_sf"/>
</dbReference>
<sequence length="259" mass="29383">MGKGELKPDDFLGLGWRSELTVGGLGPEMVIVPAGTFWMGSKKGEKDARENEMPRHSVTIAKPFAVGRYPVTFDEYDRFCESTGRNKPNDQGWGRENRPVINVFWEDAQAYCAWLAEQTGQPYRLPTEAEWEYAARAGTETAYWWGDDIGVNRANCDGSGSQWSGKQTSPVGSFPANPFGLHDTSGNVWEWVQDNWRDTYQGAPKDGRAWESGDSDYRVFRGGSWYNQTGLVRCAFRVRFHSDYRNFNFGFRLVLGSPW</sequence>
<protein>
    <submittedName>
        <fullName evidence="2">Formylglycine-generating enzyme family protein</fullName>
    </submittedName>
</protein>
<evidence type="ECO:0000313" key="2">
    <source>
        <dbReference type="EMBL" id="PZN80666.1"/>
    </source>
</evidence>
<evidence type="ECO:0000313" key="3">
    <source>
        <dbReference type="Proteomes" id="UP000249396"/>
    </source>
</evidence>
<comment type="caution">
    <text evidence="2">The sequence shown here is derived from an EMBL/GenBank/DDBJ whole genome shotgun (WGS) entry which is preliminary data.</text>
</comment>
<name>A0A2W4RCT0_9GAMM</name>
<dbReference type="InterPro" id="IPR016187">
    <property type="entry name" value="CTDL_fold"/>
</dbReference>
<dbReference type="PANTHER" id="PTHR23150">
    <property type="entry name" value="SULFATASE MODIFYING FACTOR 1, 2"/>
    <property type="match status" value="1"/>
</dbReference>
<reference evidence="2 3" key="1">
    <citation type="journal article" date="2018" name="Aquat. Microb. Ecol.">
        <title>Gammaproteobacterial methanotrophs dominate.</title>
        <authorList>
            <person name="Rissanen A.J."/>
            <person name="Saarenheimo J."/>
            <person name="Tiirola M."/>
            <person name="Peura S."/>
            <person name="Aalto S.L."/>
            <person name="Karvinen A."/>
            <person name="Nykanen H."/>
        </authorList>
    </citation>
    <scope>NUCLEOTIDE SEQUENCE [LARGE SCALE GENOMIC DNA]</scope>
    <source>
        <strain evidence="2">AMbin10</strain>
    </source>
</reference>
<dbReference type="GO" id="GO:0120147">
    <property type="term" value="F:formylglycine-generating oxidase activity"/>
    <property type="evidence" value="ECO:0007669"/>
    <property type="project" value="TreeGrafter"/>
</dbReference>
<proteinExistence type="predicted"/>
<dbReference type="InterPro" id="IPR005532">
    <property type="entry name" value="SUMF_dom"/>
</dbReference>
<dbReference type="InterPro" id="IPR051043">
    <property type="entry name" value="Sulfatase_Mod_Factor_Kinase"/>
</dbReference>
<evidence type="ECO:0000259" key="1">
    <source>
        <dbReference type="Pfam" id="PF03781"/>
    </source>
</evidence>
<dbReference type="EMBL" id="QJPH01000279">
    <property type="protein sequence ID" value="PZN80666.1"/>
    <property type="molecule type" value="Genomic_DNA"/>
</dbReference>